<protein>
    <submittedName>
        <fullName evidence="1">Uncharacterized protein</fullName>
    </submittedName>
</protein>
<reference evidence="2" key="1">
    <citation type="journal article" date="2017" name="Nat. Ecol. Evol.">
        <title>Genome expansion and lineage-specific genetic innovations in the forest pathogenic fungi Armillaria.</title>
        <authorList>
            <person name="Sipos G."/>
            <person name="Prasanna A.N."/>
            <person name="Walter M.C."/>
            <person name="O'Connor E."/>
            <person name="Balint B."/>
            <person name="Krizsan K."/>
            <person name="Kiss B."/>
            <person name="Hess J."/>
            <person name="Varga T."/>
            <person name="Slot J."/>
            <person name="Riley R."/>
            <person name="Boka B."/>
            <person name="Rigling D."/>
            <person name="Barry K."/>
            <person name="Lee J."/>
            <person name="Mihaltcheva S."/>
            <person name="LaButti K."/>
            <person name="Lipzen A."/>
            <person name="Waldron R."/>
            <person name="Moloney N.M."/>
            <person name="Sperisen C."/>
            <person name="Kredics L."/>
            <person name="Vagvoelgyi C."/>
            <person name="Patrignani A."/>
            <person name="Fitzpatrick D."/>
            <person name="Nagy I."/>
            <person name="Doyle S."/>
            <person name="Anderson J.B."/>
            <person name="Grigoriev I.V."/>
            <person name="Gueldener U."/>
            <person name="Muensterkoetter M."/>
            <person name="Nagy L.G."/>
        </authorList>
    </citation>
    <scope>NUCLEOTIDE SEQUENCE [LARGE SCALE GENOMIC DNA]</scope>
    <source>
        <strain evidence="2">C18/9</strain>
    </source>
</reference>
<dbReference type="EMBL" id="FUEG01000002">
    <property type="protein sequence ID" value="SJK99401.1"/>
    <property type="molecule type" value="Genomic_DNA"/>
</dbReference>
<keyword evidence="2" id="KW-1185">Reference proteome</keyword>
<dbReference type="Proteomes" id="UP000219338">
    <property type="component" value="Unassembled WGS sequence"/>
</dbReference>
<evidence type="ECO:0000313" key="1">
    <source>
        <dbReference type="EMBL" id="SJK99401.1"/>
    </source>
</evidence>
<gene>
    <name evidence="1" type="ORF">ARMOST_02699</name>
</gene>
<sequence>MARTFVTASEFHVKCRISDYATVIVARIQQAMEKEHGRINEFLTLRQQLDIRLIGSEQGGKPRAPFAYKSRNELSLVSIILSFLIVPSRCLLLSSSSSYFLSLLFPYPFRRLGYDDDETGPVVFLDSDDDDNFVLDGQHSSFGETFALSKKMQIKICLR</sequence>
<name>A0A284QSP0_ARMOS</name>
<organism evidence="1 2">
    <name type="scientific">Armillaria ostoyae</name>
    <name type="common">Armillaria root rot fungus</name>
    <dbReference type="NCBI Taxonomy" id="47428"/>
    <lineage>
        <taxon>Eukaryota</taxon>
        <taxon>Fungi</taxon>
        <taxon>Dikarya</taxon>
        <taxon>Basidiomycota</taxon>
        <taxon>Agaricomycotina</taxon>
        <taxon>Agaricomycetes</taxon>
        <taxon>Agaricomycetidae</taxon>
        <taxon>Agaricales</taxon>
        <taxon>Marasmiineae</taxon>
        <taxon>Physalacriaceae</taxon>
        <taxon>Armillaria</taxon>
    </lineage>
</organism>
<evidence type="ECO:0000313" key="2">
    <source>
        <dbReference type="Proteomes" id="UP000219338"/>
    </source>
</evidence>
<dbReference type="AlphaFoldDB" id="A0A284QSP0"/>
<accession>A0A284QSP0</accession>
<proteinExistence type="predicted"/>